<dbReference type="STRING" id="1494590.ATN84_16865"/>
<dbReference type="PANTHER" id="PTHR43725">
    <property type="entry name" value="UDP-GLUCOSE 4-EPIMERASE"/>
    <property type="match status" value="1"/>
</dbReference>
<keyword evidence="13" id="KW-1185">Reference proteome</keyword>
<keyword evidence="7 10" id="KW-0520">NAD</keyword>
<feature type="domain" description="NAD-dependent epimerase/dehydratase" evidence="11">
    <location>
        <begin position="6"/>
        <end position="254"/>
    </location>
</feature>
<evidence type="ECO:0000256" key="1">
    <source>
        <dbReference type="ARBA" id="ARBA00000083"/>
    </source>
</evidence>
<comment type="subunit">
    <text evidence="10">Homodimer.</text>
</comment>
<evidence type="ECO:0000256" key="6">
    <source>
        <dbReference type="ARBA" id="ARBA00018569"/>
    </source>
</evidence>
<dbReference type="InterPro" id="IPR001509">
    <property type="entry name" value="Epimerase_deHydtase"/>
</dbReference>
<dbReference type="SUPFAM" id="SSF51735">
    <property type="entry name" value="NAD(P)-binding Rossmann-fold domains"/>
    <property type="match status" value="1"/>
</dbReference>
<organism evidence="12 13">
    <name type="scientific">Paramesorhizobium deserti</name>
    <dbReference type="NCBI Taxonomy" id="1494590"/>
    <lineage>
        <taxon>Bacteria</taxon>
        <taxon>Pseudomonadati</taxon>
        <taxon>Pseudomonadota</taxon>
        <taxon>Alphaproteobacteria</taxon>
        <taxon>Hyphomicrobiales</taxon>
        <taxon>Phyllobacteriaceae</taxon>
        <taxon>Paramesorhizobium</taxon>
    </lineage>
</organism>
<dbReference type="CDD" id="cd05247">
    <property type="entry name" value="UDP_G4E_1_SDR_e"/>
    <property type="match status" value="1"/>
</dbReference>
<dbReference type="Proteomes" id="UP000070107">
    <property type="component" value="Unassembled WGS sequence"/>
</dbReference>
<evidence type="ECO:0000256" key="5">
    <source>
        <dbReference type="ARBA" id="ARBA00013189"/>
    </source>
</evidence>
<evidence type="ECO:0000256" key="10">
    <source>
        <dbReference type="RuleBase" id="RU366046"/>
    </source>
</evidence>
<keyword evidence="8 10" id="KW-0413">Isomerase</keyword>
<evidence type="ECO:0000256" key="4">
    <source>
        <dbReference type="ARBA" id="ARBA00007637"/>
    </source>
</evidence>
<dbReference type="Gene3D" id="3.40.50.720">
    <property type="entry name" value="NAD(P)-binding Rossmann-like Domain"/>
    <property type="match status" value="1"/>
</dbReference>
<dbReference type="RefSeq" id="WP_068883784.1">
    <property type="nucleotide sequence ID" value="NZ_LNTU01000037.1"/>
</dbReference>
<evidence type="ECO:0000259" key="11">
    <source>
        <dbReference type="Pfam" id="PF01370"/>
    </source>
</evidence>
<keyword evidence="9 10" id="KW-0119">Carbohydrate metabolism</keyword>
<dbReference type="Pfam" id="PF01370">
    <property type="entry name" value="Epimerase"/>
    <property type="match status" value="1"/>
</dbReference>
<dbReference type="OrthoDB" id="9801785at2"/>
<evidence type="ECO:0000256" key="7">
    <source>
        <dbReference type="ARBA" id="ARBA00023027"/>
    </source>
</evidence>
<reference evidence="12 13" key="1">
    <citation type="submission" date="2015-11" db="EMBL/GenBank/DDBJ databases">
        <title>Draft genome sequence of Paramesorhizobium deserti A-3-E, a strain highly resistant to diverse beta-lactam antibiotics.</title>
        <authorList>
            <person name="Lv R."/>
            <person name="Yang X."/>
            <person name="Fang N."/>
            <person name="Guo J."/>
            <person name="Luo X."/>
            <person name="Peng F."/>
            <person name="Yang R."/>
            <person name="Cui Y."/>
            <person name="Fang C."/>
            <person name="Song Y."/>
        </authorList>
    </citation>
    <scope>NUCLEOTIDE SEQUENCE [LARGE SCALE GENOMIC DNA]</scope>
    <source>
        <strain evidence="12 13">A-3-E</strain>
    </source>
</reference>
<comment type="pathway">
    <text evidence="3 10">Carbohydrate metabolism; galactose metabolism.</text>
</comment>
<name>A0A135HR30_9HYPH</name>
<sequence length="328" mass="35144">MSTPRILVTGGAGYIGSHTAKLLSSRGIEPVVYDNLSTGNRSAVCWGPFVHGEMLDTLHLARTITQYEPAAIIHFAASAYVGESVADPSKYYRNNVSGTLSLLDACRQAGLDKVIFSSSCATYGVPAALPIAETTPQAPINPYGKTKLIAEHMLADYAAAFGLRYVALRYFNACGADPDGELGEWHDPETHLIPRALLAASGRISRLEVFGDDYKTEDGTCVRDYIHVCDLARAHVLAFDHLAKGGDNLAVNLGTGQGSSIREILDAINRVTGRSVPIEIHPRRAGDPPALYADPSLARATLGFSPQYSDLDTIVRTAAPFFGLEAQP</sequence>
<dbReference type="Gene3D" id="3.90.25.10">
    <property type="entry name" value="UDP-galactose 4-epimerase, domain 1"/>
    <property type="match status" value="1"/>
</dbReference>
<evidence type="ECO:0000256" key="3">
    <source>
        <dbReference type="ARBA" id="ARBA00004947"/>
    </source>
</evidence>
<evidence type="ECO:0000256" key="8">
    <source>
        <dbReference type="ARBA" id="ARBA00023235"/>
    </source>
</evidence>
<evidence type="ECO:0000313" key="13">
    <source>
        <dbReference type="Proteomes" id="UP000070107"/>
    </source>
</evidence>
<gene>
    <name evidence="12" type="ORF">ATN84_16865</name>
</gene>
<comment type="catalytic activity">
    <reaction evidence="1 10">
        <text>UDP-alpha-D-glucose = UDP-alpha-D-galactose</text>
        <dbReference type="Rhea" id="RHEA:22168"/>
        <dbReference type="ChEBI" id="CHEBI:58885"/>
        <dbReference type="ChEBI" id="CHEBI:66914"/>
        <dbReference type="EC" id="5.1.3.2"/>
    </reaction>
</comment>
<dbReference type="NCBIfam" id="TIGR01179">
    <property type="entry name" value="galE"/>
    <property type="match status" value="1"/>
</dbReference>
<dbReference type="PANTHER" id="PTHR43725:SF53">
    <property type="entry name" value="UDP-ARABINOSE 4-EPIMERASE 1"/>
    <property type="match status" value="1"/>
</dbReference>
<dbReference type="AlphaFoldDB" id="A0A135HR30"/>
<dbReference type="EC" id="5.1.3.2" evidence="5 10"/>
<accession>A0A135HR30</accession>
<dbReference type="UniPathway" id="UPA00214"/>
<evidence type="ECO:0000313" key="12">
    <source>
        <dbReference type="EMBL" id="KXF75661.1"/>
    </source>
</evidence>
<comment type="cofactor">
    <cofactor evidence="2 10">
        <name>NAD(+)</name>
        <dbReference type="ChEBI" id="CHEBI:57540"/>
    </cofactor>
</comment>
<dbReference type="GO" id="GO:0033499">
    <property type="term" value="P:galactose catabolic process via UDP-galactose, Leloir pathway"/>
    <property type="evidence" value="ECO:0007669"/>
    <property type="project" value="TreeGrafter"/>
</dbReference>
<protein>
    <recommendedName>
        <fullName evidence="6 10">UDP-glucose 4-epimerase</fullName>
        <ecNumber evidence="5 10">5.1.3.2</ecNumber>
    </recommendedName>
</protein>
<dbReference type="GO" id="GO:0003978">
    <property type="term" value="F:UDP-glucose 4-epimerase activity"/>
    <property type="evidence" value="ECO:0007669"/>
    <property type="project" value="UniProtKB-UniRule"/>
</dbReference>
<comment type="caution">
    <text evidence="12">The sequence shown here is derived from an EMBL/GenBank/DDBJ whole genome shotgun (WGS) entry which is preliminary data.</text>
</comment>
<proteinExistence type="inferred from homology"/>
<evidence type="ECO:0000256" key="9">
    <source>
        <dbReference type="ARBA" id="ARBA00023277"/>
    </source>
</evidence>
<evidence type="ECO:0000256" key="2">
    <source>
        <dbReference type="ARBA" id="ARBA00001911"/>
    </source>
</evidence>
<dbReference type="InterPro" id="IPR036291">
    <property type="entry name" value="NAD(P)-bd_dom_sf"/>
</dbReference>
<dbReference type="EMBL" id="LNTU01000037">
    <property type="protein sequence ID" value="KXF75661.1"/>
    <property type="molecule type" value="Genomic_DNA"/>
</dbReference>
<comment type="similarity">
    <text evidence="4 10">Belongs to the NAD(P)-dependent epimerase/dehydratase family.</text>
</comment>
<dbReference type="InterPro" id="IPR005886">
    <property type="entry name" value="UDP_G4E"/>
</dbReference>